<dbReference type="eggNOG" id="COG1651">
    <property type="taxonomic scope" value="Bacteria"/>
</dbReference>
<sequence length="251" mass="27167">MQSSLFSRFPRFPLRRMVGPLVALTLTVLLLAAWYLASPSGSPAKTGAENAASQQLQAGPPWRYGRADARFTLVLYADLECPYCKSYYPLLKAWVDRNPETNLQWHHLPLSMHEPAATRQARLAECAGEAGGHAAFWQAVTWIYQQTRSDGAGIPDNVRYPALTPAMQTCLDSTRTEAIIQAQANEGSRDGVTATPTLKLSDNQSGRTLVLPGPLEGDALLSALDLLSADGDTDQGMNVETPADAVSSVPR</sequence>
<proteinExistence type="predicted"/>
<evidence type="ECO:0000256" key="1">
    <source>
        <dbReference type="SAM" id="MobiDB-lite"/>
    </source>
</evidence>
<dbReference type="Gene3D" id="3.40.30.10">
    <property type="entry name" value="Glutaredoxin"/>
    <property type="match status" value="1"/>
</dbReference>
<gene>
    <name evidence="3" type="ordered locus">Bpet1364</name>
</gene>
<protein>
    <recommendedName>
        <fullName evidence="2">Thioredoxin-like fold domain-containing protein</fullName>
    </recommendedName>
</protein>
<evidence type="ECO:0000259" key="2">
    <source>
        <dbReference type="Pfam" id="PF13462"/>
    </source>
</evidence>
<dbReference type="EMBL" id="AM902716">
    <property type="protein sequence ID" value="CAP41699.1"/>
    <property type="molecule type" value="Genomic_DNA"/>
</dbReference>
<keyword evidence="4" id="KW-1185">Reference proteome</keyword>
<dbReference type="STRING" id="94624.Bpet1364"/>
<evidence type="ECO:0000313" key="3">
    <source>
        <dbReference type="EMBL" id="CAP41699.1"/>
    </source>
</evidence>
<dbReference type="CDD" id="cd02972">
    <property type="entry name" value="DsbA_family"/>
    <property type="match status" value="1"/>
</dbReference>
<evidence type="ECO:0000313" key="4">
    <source>
        <dbReference type="Proteomes" id="UP000001225"/>
    </source>
</evidence>
<dbReference type="Proteomes" id="UP000001225">
    <property type="component" value="Chromosome"/>
</dbReference>
<name>A9IE77_BORPD</name>
<dbReference type="InterPro" id="IPR036249">
    <property type="entry name" value="Thioredoxin-like_sf"/>
</dbReference>
<reference evidence="3 4" key="1">
    <citation type="journal article" date="2008" name="BMC Genomics">
        <title>The missing link: Bordetella petrii is endowed with both the metabolic versatility of environmental bacteria and virulence traits of pathogenic Bordetellae.</title>
        <authorList>
            <person name="Gross R."/>
            <person name="Guzman C.A."/>
            <person name="Sebaihia M."/>
            <person name="Martins Dos Santos V.A."/>
            <person name="Pieper D.H."/>
            <person name="Koebnik R."/>
            <person name="Lechner M."/>
            <person name="Bartels D."/>
            <person name="Buhrmester J."/>
            <person name="Choudhuri J.V."/>
            <person name="Ebensen T."/>
            <person name="Gaigalat L."/>
            <person name="Herrmann S."/>
            <person name="Khachane A.N."/>
            <person name="Larisch C."/>
            <person name="Link S."/>
            <person name="Linke B."/>
            <person name="Meyer F."/>
            <person name="Mormann S."/>
            <person name="Nakunst D."/>
            <person name="Rueckert C."/>
            <person name="Schneiker-Bekel S."/>
            <person name="Schulze K."/>
            <person name="Vorhoelter F.J."/>
            <person name="Yevsa T."/>
            <person name="Engle J.T."/>
            <person name="Goldman W.E."/>
            <person name="Puehler A."/>
            <person name="Goebel U.B."/>
            <person name="Goesmann A."/>
            <person name="Bloecker H."/>
            <person name="Kaiser O."/>
            <person name="Martinez-Arias R."/>
        </authorList>
    </citation>
    <scope>NUCLEOTIDE SEQUENCE [LARGE SCALE GENOMIC DNA]</scope>
    <source>
        <strain evidence="4">ATCC BAA-461 / DSM 12804 / CCUG 43448 / CIP 107267 / Se-1111R</strain>
    </source>
</reference>
<feature type="domain" description="Thioredoxin-like fold" evidence="2">
    <location>
        <begin position="62"/>
        <end position="204"/>
    </location>
</feature>
<accession>A9IE77</accession>
<dbReference type="Pfam" id="PF13462">
    <property type="entry name" value="Thioredoxin_4"/>
    <property type="match status" value="1"/>
</dbReference>
<dbReference type="AlphaFoldDB" id="A9IE77"/>
<feature type="region of interest" description="Disordered" evidence="1">
    <location>
        <begin position="231"/>
        <end position="251"/>
    </location>
</feature>
<dbReference type="InterPro" id="IPR012336">
    <property type="entry name" value="Thioredoxin-like_fold"/>
</dbReference>
<dbReference type="KEGG" id="bpt:Bpet1364"/>
<organism evidence="3 4">
    <name type="scientific">Bordetella petrii (strain ATCC BAA-461 / DSM 12804 / CCUG 43448 / CIP 107267 / Se-1111R)</name>
    <dbReference type="NCBI Taxonomy" id="340100"/>
    <lineage>
        <taxon>Bacteria</taxon>
        <taxon>Pseudomonadati</taxon>
        <taxon>Pseudomonadota</taxon>
        <taxon>Betaproteobacteria</taxon>
        <taxon>Burkholderiales</taxon>
        <taxon>Alcaligenaceae</taxon>
        <taxon>Bordetella</taxon>
    </lineage>
</organism>
<dbReference type="SUPFAM" id="SSF52833">
    <property type="entry name" value="Thioredoxin-like"/>
    <property type="match status" value="1"/>
</dbReference>